<protein>
    <submittedName>
        <fullName evidence="1">9659_t:CDS:1</fullName>
    </submittedName>
</protein>
<feature type="non-terminal residue" evidence="1">
    <location>
        <position position="99"/>
    </location>
</feature>
<accession>A0A9N9E9D0</accession>
<evidence type="ECO:0000313" key="1">
    <source>
        <dbReference type="EMBL" id="CAG8665413.1"/>
    </source>
</evidence>
<name>A0A9N9E9D0_9GLOM</name>
<gene>
    <name evidence="1" type="ORF">DEBURN_LOCUS11905</name>
</gene>
<dbReference type="EMBL" id="CAJVPK010009179">
    <property type="protein sequence ID" value="CAG8665413.1"/>
    <property type="molecule type" value="Genomic_DNA"/>
</dbReference>
<dbReference type="AlphaFoldDB" id="A0A9N9E9D0"/>
<sequence>TLANCFFHICCLESSLYHIPATTNDMYQNFHNYSFKKFNDRWKELDHKTFVLTYFLHPVYRGRDLHADSFRKNCHYACELIQQMEFGPDAITVIVSQFR</sequence>
<evidence type="ECO:0000313" key="2">
    <source>
        <dbReference type="Proteomes" id="UP000789706"/>
    </source>
</evidence>
<reference evidence="1" key="1">
    <citation type="submission" date="2021-06" db="EMBL/GenBank/DDBJ databases">
        <authorList>
            <person name="Kallberg Y."/>
            <person name="Tangrot J."/>
            <person name="Rosling A."/>
        </authorList>
    </citation>
    <scope>NUCLEOTIDE SEQUENCE</scope>
    <source>
        <strain evidence="1">AZ414A</strain>
    </source>
</reference>
<keyword evidence="2" id="KW-1185">Reference proteome</keyword>
<proteinExistence type="predicted"/>
<feature type="non-terminal residue" evidence="1">
    <location>
        <position position="1"/>
    </location>
</feature>
<organism evidence="1 2">
    <name type="scientific">Diversispora eburnea</name>
    <dbReference type="NCBI Taxonomy" id="1213867"/>
    <lineage>
        <taxon>Eukaryota</taxon>
        <taxon>Fungi</taxon>
        <taxon>Fungi incertae sedis</taxon>
        <taxon>Mucoromycota</taxon>
        <taxon>Glomeromycotina</taxon>
        <taxon>Glomeromycetes</taxon>
        <taxon>Diversisporales</taxon>
        <taxon>Diversisporaceae</taxon>
        <taxon>Diversispora</taxon>
    </lineage>
</organism>
<dbReference type="Proteomes" id="UP000789706">
    <property type="component" value="Unassembled WGS sequence"/>
</dbReference>
<dbReference type="OrthoDB" id="2440110at2759"/>
<comment type="caution">
    <text evidence="1">The sequence shown here is derived from an EMBL/GenBank/DDBJ whole genome shotgun (WGS) entry which is preliminary data.</text>
</comment>